<accession>A0A9N9ZCN1</accession>
<proteinExistence type="predicted"/>
<dbReference type="EMBL" id="CABFOC020000045">
    <property type="protein sequence ID" value="CAH0053071.1"/>
    <property type="molecule type" value="Genomic_DNA"/>
</dbReference>
<reference evidence="1 2" key="2">
    <citation type="submission" date="2021-10" db="EMBL/GenBank/DDBJ databases">
        <authorList>
            <person name="Piombo E."/>
        </authorList>
    </citation>
    <scope>NUCLEOTIDE SEQUENCE [LARGE SCALE GENOMIC DNA]</scope>
</reference>
<evidence type="ECO:0000313" key="2">
    <source>
        <dbReference type="Proteomes" id="UP000775872"/>
    </source>
</evidence>
<dbReference type="AlphaFoldDB" id="A0A9N9ZCN1"/>
<comment type="caution">
    <text evidence="1">The sequence shown here is derived from an EMBL/GenBank/DDBJ whole genome shotgun (WGS) entry which is preliminary data.</text>
</comment>
<name>A0A9N9ZCN1_9HYPO</name>
<reference evidence="2" key="1">
    <citation type="submission" date="2019-06" db="EMBL/GenBank/DDBJ databases">
        <authorList>
            <person name="Broberg M."/>
        </authorList>
    </citation>
    <scope>NUCLEOTIDE SEQUENCE [LARGE SCALE GENOMIC DNA]</scope>
</reference>
<protein>
    <submittedName>
        <fullName evidence="1">Uncharacterized protein</fullName>
    </submittedName>
</protein>
<dbReference type="Proteomes" id="UP000775872">
    <property type="component" value="Unassembled WGS sequence"/>
</dbReference>
<keyword evidence="2" id="KW-1185">Reference proteome</keyword>
<organism evidence="1 2">
    <name type="scientific">Clonostachys solani</name>
    <dbReference type="NCBI Taxonomy" id="160281"/>
    <lineage>
        <taxon>Eukaryota</taxon>
        <taxon>Fungi</taxon>
        <taxon>Dikarya</taxon>
        <taxon>Ascomycota</taxon>
        <taxon>Pezizomycotina</taxon>
        <taxon>Sordariomycetes</taxon>
        <taxon>Hypocreomycetidae</taxon>
        <taxon>Hypocreales</taxon>
        <taxon>Bionectriaceae</taxon>
        <taxon>Clonostachys</taxon>
    </lineage>
</organism>
<sequence>MVINANLEDKTLTTQQLQTLNEHGAVWLVLQQVTEALDLGPSIPSDLLDTFDISLQDLRTAWDRGPWDDTKTQLGVLSGGAIALLWLAQGNTLQSLDLLQGKLPPRAIGGTGLEVILEIGLDKHKSQQRRGRFGSFFELLN</sequence>
<evidence type="ECO:0000313" key="1">
    <source>
        <dbReference type="EMBL" id="CAH0053071.1"/>
    </source>
</evidence>
<gene>
    <name evidence="1" type="ORF">CSOL1703_00004941</name>
</gene>